<dbReference type="Proteomes" id="UP001597176">
    <property type="component" value="Unassembled WGS sequence"/>
</dbReference>
<keyword evidence="1" id="KW-0812">Transmembrane</keyword>
<organism evidence="3 4">
    <name type="scientific">Methylobacterium marchantiae</name>
    <dbReference type="NCBI Taxonomy" id="600331"/>
    <lineage>
        <taxon>Bacteria</taxon>
        <taxon>Pseudomonadati</taxon>
        <taxon>Pseudomonadota</taxon>
        <taxon>Alphaproteobacteria</taxon>
        <taxon>Hyphomicrobiales</taxon>
        <taxon>Methylobacteriaceae</taxon>
        <taxon>Methylobacterium</taxon>
    </lineage>
</organism>
<keyword evidence="3" id="KW-0808">Transferase</keyword>
<feature type="transmembrane region" description="Helical" evidence="1">
    <location>
        <begin position="135"/>
        <end position="156"/>
    </location>
</feature>
<feature type="transmembrane region" description="Helical" evidence="1">
    <location>
        <begin position="165"/>
        <end position="183"/>
    </location>
</feature>
<proteinExistence type="predicted"/>
<feature type="transmembrane region" description="Helical" evidence="1">
    <location>
        <begin position="87"/>
        <end position="108"/>
    </location>
</feature>
<keyword evidence="4" id="KW-1185">Reference proteome</keyword>
<feature type="domain" description="Acyltransferase 3" evidence="2">
    <location>
        <begin position="7"/>
        <end position="343"/>
    </location>
</feature>
<feature type="transmembrane region" description="Helical" evidence="1">
    <location>
        <begin position="297"/>
        <end position="322"/>
    </location>
</feature>
<name>A0ABW3WY79_9HYPH</name>
<evidence type="ECO:0000259" key="2">
    <source>
        <dbReference type="Pfam" id="PF01757"/>
    </source>
</evidence>
<feature type="transmembrane region" description="Helical" evidence="1">
    <location>
        <begin position="195"/>
        <end position="216"/>
    </location>
</feature>
<dbReference type="RefSeq" id="WP_379040082.1">
    <property type="nucleotide sequence ID" value="NZ_JBHTND010000009.1"/>
</dbReference>
<feature type="transmembrane region" description="Helical" evidence="1">
    <location>
        <begin position="12"/>
        <end position="36"/>
    </location>
</feature>
<dbReference type="EMBL" id="JBHTND010000009">
    <property type="protein sequence ID" value="MFD1301623.1"/>
    <property type="molecule type" value="Genomic_DNA"/>
</dbReference>
<dbReference type="InterPro" id="IPR002656">
    <property type="entry name" value="Acyl_transf_3_dom"/>
</dbReference>
<dbReference type="Pfam" id="PF01757">
    <property type="entry name" value="Acyl_transf_3"/>
    <property type="match status" value="1"/>
</dbReference>
<sequence length="369" mass="39776">MPPRHLIGIDLIRFSAAAFVLLFHLGAWLWLVPGVLSSSIVPLDFNELLPIARNGWIGVEIFFVVSGFVIAYSASEATSHGFARSRFLRLVPAAWICASLTLVASWVGGSKPLIELLPLYAKAVMFWPGGPWIDGVYWTLGIEIAFYAVVFGLLACRVWRFMPQIVGAIGLTSTAFQIAAWFLPSLAALTEKRAIQLALVNDGCLFALGTYLWLTLTVRATRVRLVMVAILSAGAVLEIIGHNDHFMRVMGISGGAGPALALFVGSVTLLVVSVLFNDRLADALGPRWVTAVRTAGLATYPLYLVHNVCGAVILMACVAIGYSPYQALLIAILGVLILALTVTLGAEPRLRSLLARLIPRRAAAREVLS</sequence>
<dbReference type="GO" id="GO:0016746">
    <property type="term" value="F:acyltransferase activity"/>
    <property type="evidence" value="ECO:0007669"/>
    <property type="project" value="UniProtKB-KW"/>
</dbReference>
<comment type="caution">
    <text evidence="3">The sequence shown here is derived from an EMBL/GenBank/DDBJ whole genome shotgun (WGS) entry which is preliminary data.</text>
</comment>
<evidence type="ECO:0000313" key="4">
    <source>
        <dbReference type="Proteomes" id="UP001597176"/>
    </source>
</evidence>
<feature type="transmembrane region" description="Helical" evidence="1">
    <location>
        <begin position="56"/>
        <end position="75"/>
    </location>
</feature>
<feature type="transmembrane region" description="Helical" evidence="1">
    <location>
        <begin position="252"/>
        <end position="276"/>
    </location>
</feature>
<gene>
    <name evidence="3" type="ORF">ACFQ4G_08510</name>
</gene>
<dbReference type="PANTHER" id="PTHR23028:SF131">
    <property type="entry name" value="BLR2367 PROTEIN"/>
    <property type="match status" value="1"/>
</dbReference>
<protein>
    <submittedName>
        <fullName evidence="3">Acyltransferase family protein</fullName>
        <ecNumber evidence="3">2.3.-.-</ecNumber>
    </submittedName>
</protein>
<feature type="transmembrane region" description="Helical" evidence="1">
    <location>
        <begin position="328"/>
        <end position="346"/>
    </location>
</feature>
<keyword evidence="1" id="KW-0472">Membrane</keyword>
<reference evidence="4" key="1">
    <citation type="journal article" date="2019" name="Int. J. Syst. Evol. Microbiol.">
        <title>The Global Catalogue of Microorganisms (GCM) 10K type strain sequencing project: providing services to taxonomists for standard genome sequencing and annotation.</title>
        <authorList>
            <consortium name="The Broad Institute Genomics Platform"/>
            <consortium name="The Broad Institute Genome Sequencing Center for Infectious Disease"/>
            <person name="Wu L."/>
            <person name="Ma J."/>
        </authorList>
    </citation>
    <scope>NUCLEOTIDE SEQUENCE [LARGE SCALE GENOMIC DNA]</scope>
    <source>
        <strain evidence="4">CCUG 56108</strain>
    </source>
</reference>
<dbReference type="PANTHER" id="PTHR23028">
    <property type="entry name" value="ACETYLTRANSFERASE"/>
    <property type="match status" value="1"/>
</dbReference>
<evidence type="ECO:0000256" key="1">
    <source>
        <dbReference type="SAM" id="Phobius"/>
    </source>
</evidence>
<dbReference type="InterPro" id="IPR050879">
    <property type="entry name" value="Acyltransferase_3"/>
</dbReference>
<dbReference type="EC" id="2.3.-.-" evidence="3"/>
<keyword evidence="3" id="KW-0012">Acyltransferase</keyword>
<feature type="transmembrane region" description="Helical" evidence="1">
    <location>
        <begin position="223"/>
        <end position="240"/>
    </location>
</feature>
<evidence type="ECO:0000313" key="3">
    <source>
        <dbReference type="EMBL" id="MFD1301623.1"/>
    </source>
</evidence>
<keyword evidence="1" id="KW-1133">Transmembrane helix</keyword>
<accession>A0ABW3WY79</accession>